<dbReference type="InterPro" id="IPR037066">
    <property type="entry name" value="Plug_dom_sf"/>
</dbReference>
<name>A0A193LI06_9GAMM</name>
<keyword evidence="1" id="KW-0406">Ion transport</keyword>
<dbReference type="GO" id="GO:0009279">
    <property type="term" value="C:cell outer membrane"/>
    <property type="evidence" value="ECO:0007669"/>
    <property type="project" value="UniProtKB-SubCell"/>
</dbReference>
<dbReference type="RefSeq" id="WP_068617135.1">
    <property type="nucleotide sequence ID" value="NZ_CP016268.1"/>
</dbReference>
<dbReference type="PROSITE" id="PS52016">
    <property type="entry name" value="TONB_DEPENDENT_REC_3"/>
    <property type="match status" value="1"/>
</dbReference>
<dbReference type="EMBL" id="CP016268">
    <property type="protein sequence ID" value="ANO52121.1"/>
    <property type="molecule type" value="Genomic_DNA"/>
</dbReference>
<dbReference type="PANTHER" id="PTHR32552">
    <property type="entry name" value="FERRICHROME IRON RECEPTOR-RELATED"/>
    <property type="match status" value="1"/>
</dbReference>
<keyword evidence="3" id="KW-0813">Transport</keyword>
<keyword evidence="3" id="KW-1134">Transmembrane beta strand</keyword>
<dbReference type="KEGG" id="woc:BA177_13775"/>
<feature type="domain" description="TonB-dependent receptor plug" evidence="5">
    <location>
        <begin position="60"/>
        <end position="168"/>
    </location>
</feature>
<evidence type="ECO:0000313" key="6">
    <source>
        <dbReference type="EMBL" id="ANO52121.1"/>
    </source>
</evidence>
<dbReference type="PANTHER" id="PTHR32552:SF81">
    <property type="entry name" value="TONB-DEPENDENT OUTER MEMBRANE RECEPTOR"/>
    <property type="match status" value="1"/>
</dbReference>
<keyword evidence="3" id="KW-0472">Membrane</keyword>
<protein>
    <recommendedName>
        <fullName evidence="5">TonB-dependent receptor plug domain-containing protein</fullName>
    </recommendedName>
</protein>
<dbReference type="Gene3D" id="2.170.130.10">
    <property type="entry name" value="TonB-dependent receptor, plug domain"/>
    <property type="match status" value="1"/>
</dbReference>
<evidence type="ECO:0000256" key="2">
    <source>
        <dbReference type="ARBA" id="ARBA00023077"/>
    </source>
</evidence>
<gene>
    <name evidence="6" type="ORF">BA177_13775</name>
</gene>
<keyword evidence="2" id="KW-0798">TonB box</keyword>
<comment type="subcellular location">
    <subcellularLocation>
        <location evidence="3">Cell outer membrane</location>
        <topology evidence="3">Multi-pass membrane protein</topology>
    </subcellularLocation>
</comment>
<dbReference type="Pfam" id="PF07715">
    <property type="entry name" value="Plug"/>
    <property type="match status" value="1"/>
</dbReference>
<proteinExistence type="inferred from homology"/>
<dbReference type="AlphaFoldDB" id="A0A193LI06"/>
<evidence type="ECO:0000256" key="4">
    <source>
        <dbReference type="SAM" id="SignalP"/>
    </source>
</evidence>
<dbReference type="SUPFAM" id="SSF56935">
    <property type="entry name" value="Porins"/>
    <property type="match status" value="1"/>
</dbReference>
<evidence type="ECO:0000259" key="5">
    <source>
        <dbReference type="Pfam" id="PF07715"/>
    </source>
</evidence>
<dbReference type="Proteomes" id="UP000092695">
    <property type="component" value="Chromosome"/>
</dbReference>
<feature type="chain" id="PRO_5008260237" description="TonB-dependent receptor plug domain-containing protein" evidence="4">
    <location>
        <begin position="27"/>
        <end position="252"/>
    </location>
</feature>
<sequence length="252" mass="26873">MNTGIRTAAYVTSLVVVQLCTQLALAQDKSTDDDDQVIDAITVFGTQSNLASASAEAALTPGGVELIDMDEFRERNVSSLADVLRHAPGIWSTSDNGSEAIFFSSRGSNLDSTDYDMNGIKLLQDGLSVTSADGNNHNRIIDPLSARHAVVARGANSMKYGASTLGGAINFESVTARDGTGADLSLNGGSFGQLQTRLTFADTFDNGLDGLLTIEARQWDGYREHNEQERLGLYANAGWQISPDVATRVYAT</sequence>
<feature type="signal peptide" evidence="4">
    <location>
        <begin position="1"/>
        <end position="26"/>
    </location>
</feature>
<dbReference type="OrthoDB" id="9760620at2"/>
<dbReference type="InterPro" id="IPR039426">
    <property type="entry name" value="TonB-dep_rcpt-like"/>
</dbReference>
<keyword evidence="3" id="KW-0812">Transmembrane</keyword>
<evidence type="ECO:0000256" key="3">
    <source>
        <dbReference type="PROSITE-ProRule" id="PRU01360"/>
    </source>
</evidence>
<dbReference type="STRING" id="1548547.BA177_13775"/>
<comment type="similarity">
    <text evidence="3">Belongs to the TonB-dependent receptor family.</text>
</comment>
<reference evidence="6 7" key="1">
    <citation type="submission" date="2016-06" db="EMBL/GenBank/DDBJ databases">
        <title>Complete genome sequence of a deep-branching marine Gamma Proteobacterium Woeseia oceani type strain XK5.</title>
        <authorList>
            <person name="Mu D."/>
            <person name="Du Z."/>
        </authorList>
    </citation>
    <scope>NUCLEOTIDE SEQUENCE [LARGE SCALE GENOMIC DNA]</scope>
    <source>
        <strain evidence="6 7">XK5</strain>
    </source>
</reference>
<keyword evidence="4" id="KW-0732">Signal</keyword>
<dbReference type="InterPro" id="IPR012910">
    <property type="entry name" value="Plug_dom"/>
</dbReference>
<dbReference type="GO" id="GO:0006811">
    <property type="term" value="P:monoatomic ion transport"/>
    <property type="evidence" value="ECO:0007669"/>
    <property type="project" value="UniProtKB-KW"/>
</dbReference>
<keyword evidence="7" id="KW-1185">Reference proteome</keyword>
<organism evidence="6 7">
    <name type="scientific">Woeseia oceani</name>
    <dbReference type="NCBI Taxonomy" id="1548547"/>
    <lineage>
        <taxon>Bacteria</taxon>
        <taxon>Pseudomonadati</taxon>
        <taxon>Pseudomonadota</taxon>
        <taxon>Gammaproteobacteria</taxon>
        <taxon>Woeseiales</taxon>
        <taxon>Woeseiaceae</taxon>
        <taxon>Woeseia</taxon>
    </lineage>
</organism>
<keyword evidence="3" id="KW-0998">Cell outer membrane</keyword>
<evidence type="ECO:0000256" key="1">
    <source>
        <dbReference type="ARBA" id="ARBA00023065"/>
    </source>
</evidence>
<accession>A0A193LI06</accession>
<evidence type="ECO:0000313" key="7">
    <source>
        <dbReference type="Proteomes" id="UP000092695"/>
    </source>
</evidence>